<reference evidence="2 3" key="1">
    <citation type="journal article" date="2018" name="Biotechnol. Adv.">
        <title>Improved genomic resources and new bioinformatic workflow for the carcinogenic parasite Clonorchis sinensis: Biotechnological implications.</title>
        <authorList>
            <person name="Wang D."/>
            <person name="Korhonen P.K."/>
            <person name="Gasser R.B."/>
            <person name="Young N.D."/>
        </authorList>
    </citation>
    <scope>NUCLEOTIDE SEQUENCE [LARGE SCALE GENOMIC DNA]</scope>
    <source>
        <strain evidence="2">Cs-k2</strain>
    </source>
</reference>
<feature type="compositionally biased region" description="Basic and acidic residues" evidence="1">
    <location>
        <begin position="1"/>
        <end position="10"/>
    </location>
</feature>
<sequence length="56" mass="6424">MKNDRKESHLKSKKRISLKRLADNDNPGPHTNRKAPCQKDRRLPETVYLDPDGVVG</sequence>
<feature type="region of interest" description="Disordered" evidence="1">
    <location>
        <begin position="1"/>
        <end position="56"/>
    </location>
</feature>
<proteinExistence type="predicted"/>
<protein>
    <submittedName>
        <fullName evidence="2">Uncharacterized protein</fullName>
    </submittedName>
</protein>
<dbReference type="AlphaFoldDB" id="A0A8T1M9E2"/>
<accession>A0A8T1M9E2</accession>
<reference evidence="2 3" key="2">
    <citation type="journal article" date="2021" name="Genomics">
        <title>High-quality reference genome for Clonorchis sinensis.</title>
        <authorList>
            <person name="Young N.D."/>
            <person name="Stroehlein A.J."/>
            <person name="Kinkar L."/>
            <person name="Wang T."/>
            <person name="Sohn W.M."/>
            <person name="Chang B.C.H."/>
            <person name="Kaur P."/>
            <person name="Weisz D."/>
            <person name="Dudchenko O."/>
            <person name="Aiden E.L."/>
            <person name="Korhonen P.K."/>
            <person name="Gasser R.B."/>
        </authorList>
    </citation>
    <scope>NUCLEOTIDE SEQUENCE [LARGE SCALE GENOMIC DNA]</scope>
    <source>
        <strain evidence="2">Cs-k2</strain>
    </source>
</reference>
<gene>
    <name evidence="2" type="ORF">CSKR_203271</name>
</gene>
<name>A0A8T1M9E2_CLOSI</name>
<evidence type="ECO:0000256" key="1">
    <source>
        <dbReference type="SAM" id="MobiDB-lite"/>
    </source>
</evidence>
<dbReference type="Proteomes" id="UP000286415">
    <property type="component" value="Unassembled WGS sequence"/>
</dbReference>
<dbReference type="EMBL" id="NIRI02000056">
    <property type="protein sequence ID" value="KAG5445619.1"/>
    <property type="molecule type" value="Genomic_DNA"/>
</dbReference>
<feature type="non-terminal residue" evidence="2">
    <location>
        <position position="56"/>
    </location>
</feature>
<organism evidence="2 3">
    <name type="scientific">Clonorchis sinensis</name>
    <name type="common">Chinese liver fluke</name>
    <dbReference type="NCBI Taxonomy" id="79923"/>
    <lineage>
        <taxon>Eukaryota</taxon>
        <taxon>Metazoa</taxon>
        <taxon>Spiralia</taxon>
        <taxon>Lophotrochozoa</taxon>
        <taxon>Platyhelminthes</taxon>
        <taxon>Trematoda</taxon>
        <taxon>Digenea</taxon>
        <taxon>Opisthorchiida</taxon>
        <taxon>Opisthorchiata</taxon>
        <taxon>Opisthorchiidae</taxon>
        <taxon>Clonorchis</taxon>
    </lineage>
</organism>
<keyword evidence="3" id="KW-1185">Reference proteome</keyword>
<evidence type="ECO:0000313" key="2">
    <source>
        <dbReference type="EMBL" id="KAG5445619.1"/>
    </source>
</evidence>
<evidence type="ECO:0000313" key="3">
    <source>
        <dbReference type="Proteomes" id="UP000286415"/>
    </source>
</evidence>
<comment type="caution">
    <text evidence="2">The sequence shown here is derived from an EMBL/GenBank/DDBJ whole genome shotgun (WGS) entry which is preliminary data.</text>
</comment>